<dbReference type="KEGG" id="wso:WSWS_01622"/>
<dbReference type="GeneID" id="94546803"/>
<dbReference type="PANTHER" id="PTHR43243:SF4">
    <property type="entry name" value="CATIONIC AMINO ACID TRANSPORTER 4"/>
    <property type="match status" value="1"/>
</dbReference>
<comment type="caution">
    <text evidence="6">The sequence shown here is derived from an EMBL/GenBank/DDBJ whole genome shotgun (WGS) entry which is preliminary data.</text>
</comment>
<reference evidence="6 7" key="1">
    <citation type="submission" date="2018-07" db="EMBL/GenBank/DDBJ databases">
        <title>Genomic Encyclopedia of Type Strains, Phase III (KMG-III): the genomes of soil and plant-associated and newly described type strains.</title>
        <authorList>
            <person name="Whitman W."/>
        </authorList>
    </citation>
    <scope>NUCLEOTIDE SEQUENCE [LARGE SCALE GENOMIC DNA]</scope>
    <source>
        <strain evidence="6 7">CECT 7031</strain>
    </source>
</reference>
<dbReference type="OrthoDB" id="9762947at2"/>
<sequence length="471" mass="49848">MGMFAKFGRKEDPQNYADKDGHLVPVLGTREMIAMGVGTIVGAGIFTMPGIVAADYAGPAVTLSFVVAAVVAGLAALAYSEFASALPFAGSIYSWANVVFGEFWGWISGWAILAEYLIALALVASSWSAYFQGFVERIGIDIPTFMSGAYNAQAGTYFDFFGAVALILVALLVRNGVKGAARVESVLVVLKIAVILLFIVVGATAIRVNNWTPFIPAHQAGTSFGGLSGVWAGAAQVFFAYLGFDMIAANSAEAKNPQKTMPRSIVGSLGIATVLYVLVSAVLVGMFHYTQYKNNAEAAAWALAKSGHVFTANMLSIVALVGMFTGLIALMLGGSRLIYAFGRDGMVPKTLGKLDERGLPNNAVLWVTLAAIVLGSIFPVGMLANLVSSGTLIAFIFAAVGILVLRRRKDIDHSGFLMPLYPVLPLVSAGASLFLLAELNIDAKLVTLGWVIFGAIIYMLYGVRHSTKNEN</sequence>
<dbReference type="AlphaFoldDB" id="A0A288QAX1"/>
<dbReference type="GO" id="GO:0015171">
    <property type="term" value="F:amino acid transmembrane transporter activity"/>
    <property type="evidence" value="ECO:0007669"/>
    <property type="project" value="TreeGrafter"/>
</dbReference>
<keyword evidence="5" id="KW-0472">Membrane</keyword>
<evidence type="ECO:0000256" key="4">
    <source>
        <dbReference type="ARBA" id="ARBA00022989"/>
    </source>
</evidence>
<dbReference type="Pfam" id="PF13520">
    <property type="entry name" value="AA_permease_2"/>
    <property type="match status" value="1"/>
</dbReference>
<proteinExistence type="predicted"/>
<organism evidence="6 7">
    <name type="scientific">Weissella soli</name>
    <dbReference type="NCBI Taxonomy" id="155866"/>
    <lineage>
        <taxon>Bacteria</taxon>
        <taxon>Bacillati</taxon>
        <taxon>Bacillota</taxon>
        <taxon>Bacilli</taxon>
        <taxon>Lactobacillales</taxon>
        <taxon>Lactobacillaceae</taxon>
        <taxon>Weissella</taxon>
    </lineage>
</organism>
<evidence type="ECO:0000256" key="3">
    <source>
        <dbReference type="ARBA" id="ARBA00022692"/>
    </source>
</evidence>
<evidence type="ECO:0000256" key="2">
    <source>
        <dbReference type="ARBA" id="ARBA00022448"/>
    </source>
</evidence>
<name>A0A288QAX1_9LACO</name>
<dbReference type="RefSeq" id="WP_070230768.1">
    <property type="nucleotide sequence ID" value="NZ_BJYO01000003.1"/>
</dbReference>
<dbReference type="EMBL" id="QRAS01000002">
    <property type="protein sequence ID" value="RDL06679.1"/>
    <property type="molecule type" value="Genomic_DNA"/>
</dbReference>
<evidence type="ECO:0000313" key="7">
    <source>
        <dbReference type="Proteomes" id="UP000254912"/>
    </source>
</evidence>
<dbReference type="GO" id="GO:0016020">
    <property type="term" value="C:membrane"/>
    <property type="evidence" value="ECO:0007669"/>
    <property type="project" value="UniProtKB-SubCell"/>
</dbReference>
<protein>
    <submittedName>
        <fullName evidence="6">Amino acid/polyamine/organocation transporter (APC superfamily)</fullName>
    </submittedName>
</protein>
<accession>A0A288QAX1</accession>
<dbReference type="InterPro" id="IPR002293">
    <property type="entry name" value="AA/rel_permease1"/>
</dbReference>
<keyword evidence="7" id="KW-1185">Reference proteome</keyword>
<keyword evidence="4" id="KW-1133">Transmembrane helix</keyword>
<dbReference type="PIRSF" id="PIRSF006060">
    <property type="entry name" value="AA_transporter"/>
    <property type="match status" value="1"/>
</dbReference>
<keyword evidence="3" id="KW-0812">Transmembrane</keyword>
<keyword evidence="2" id="KW-0813">Transport</keyword>
<evidence type="ECO:0000313" key="6">
    <source>
        <dbReference type="EMBL" id="RDL06679.1"/>
    </source>
</evidence>
<comment type="subcellular location">
    <subcellularLocation>
        <location evidence="1">Membrane</location>
        <topology evidence="1">Multi-pass membrane protein</topology>
    </subcellularLocation>
</comment>
<evidence type="ECO:0000256" key="5">
    <source>
        <dbReference type="ARBA" id="ARBA00023136"/>
    </source>
</evidence>
<gene>
    <name evidence="6" type="ORF">DFP99_1067</name>
</gene>
<dbReference type="Gene3D" id="1.20.1740.10">
    <property type="entry name" value="Amino acid/polyamine transporter I"/>
    <property type="match status" value="1"/>
</dbReference>
<evidence type="ECO:0000256" key="1">
    <source>
        <dbReference type="ARBA" id="ARBA00004141"/>
    </source>
</evidence>
<dbReference type="PANTHER" id="PTHR43243">
    <property type="entry name" value="INNER MEMBRANE TRANSPORTER YGJI-RELATED"/>
    <property type="match status" value="1"/>
</dbReference>
<dbReference type="Proteomes" id="UP000254912">
    <property type="component" value="Unassembled WGS sequence"/>
</dbReference>